<gene>
    <name evidence="5" type="ORF">UFOPK1827_00937</name>
</gene>
<dbReference type="InterPro" id="IPR002421">
    <property type="entry name" value="5-3_exonuclease"/>
</dbReference>
<dbReference type="AlphaFoldDB" id="A0A6J6GX71"/>
<proteinExistence type="predicted"/>
<sequence>MVEHEADDGMGSAAALAAADKNVKQVLICTPDKDLAQCVVGNRVVQFDRRKGQMFDHDGVIEKFGVPPESIPDYLALMGDASDGFPGLPGWGAKSASTVLGRYLHIENIPADPADWDVQVRGAAKLAATLQEQMELAMLFRRIATVVLDAPTFTKIEELRWTGPQKNFAEVAARIDAPRLVERATKLAQTRN</sequence>
<dbReference type="InterPro" id="IPR038969">
    <property type="entry name" value="FEN"/>
</dbReference>
<organism evidence="5">
    <name type="scientific">freshwater metagenome</name>
    <dbReference type="NCBI Taxonomy" id="449393"/>
    <lineage>
        <taxon>unclassified sequences</taxon>
        <taxon>metagenomes</taxon>
        <taxon>ecological metagenomes</taxon>
    </lineage>
</organism>
<evidence type="ECO:0000259" key="4">
    <source>
        <dbReference type="SMART" id="SM00475"/>
    </source>
</evidence>
<keyword evidence="3" id="KW-0238">DNA-binding</keyword>
<evidence type="ECO:0000313" key="5">
    <source>
        <dbReference type="EMBL" id="CAB4605566.1"/>
    </source>
</evidence>
<dbReference type="SMART" id="SM00475">
    <property type="entry name" value="53EXOc"/>
    <property type="match status" value="1"/>
</dbReference>
<dbReference type="SUPFAM" id="SSF88723">
    <property type="entry name" value="PIN domain-like"/>
    <property type="match status" value="1"/>
</dbReference>
<keyword evidence="1" id="KW-0540">Nuclease</keyword>
<evidence type="ECO:0000256" key="3">
    <source>
        <dbReference type="ARBA" id="ARBA00023125"/>
    </source>
</evidence>
<dbReference type="PANTHER" id="PTHR42646:SF2">
    <property type="entry name" value="5'-3' EXONUCLEASE FAMILY PROTEIN"/>
    <property type="match status" value="1"/>
</dbReference>
<dbReference type="GO" id="GO:0033567">
    <property type="term" value="P:DNA replication, Okazaki fragment processing"/>
    <property type="evidence" value="ECO:0007669"/>
    <property type="project" value="InterPro"/>
</dbReference>
<evidence type="ECO:0000256" key="2">
    <source>
        <dbReference type="ARBA" id="ARBA00022801"/>
    </source>
</evidence>
<keyword evidence="2" id="KW-0378">Hydrolase</keyword>
<dbReference type="InterPro" id="IPR036279">
    <property type="entry name" value="5-3_exonuclease_C_sf"/>
</dbReference>
<dbReference type="Pfam" id="PF02739">
    <property type="entry name" value="5_3_exonuc_N"/>
    <property type="match status" value="1"/>
</dbReference>
<accession>A0A6J6GX71</accession>
<dbReference type="PANTHER" id="PTHR42646">
    <property type="entry name" value="FLAP ENDONUCLEASE XNI"/>
    <property type="match status" value="1"/>
</dbReference>
<dbReference type="EMBL" id="CAEZUO010000037">
    <property type="protein sequence ID" value="CAB4605566.1"/>
    <property type="molecule type" value="Genomic_DNA"/>
</dbReference>
<dbReference type="CDD" id="cd09898">
    <property type="entry name" value="H3TH_53EXO"/>
    <property type="match status" value="1"/>
</dbReference>
<dbReference type="GO" id="GO:0003677">
    <property type="term" value="F:DNA binding"/>
    <property type="evidence" value="ECO:0007669"/>
    <property type="project" value="UniProtKB-KW"/>
</dbReference>
<dbReference type="Gene3D" id="1.10.150.20">
    <property type="entry name" value="5' to 3' exonuclease, C-terminal subdomain"/>
    <property type="match status" value="1"/>
</dbReference>
<evidence type="ECO:0000256" key="1">
    <source>
        <dbReference type="ARBA" id="ARBA00022722"/>
    </source>
</evidence>
<dbReference type="GO" id="GO:0017108">
    <property type="term" value="F:5'-flap endonuclease activity"/>
    <property type="evidence" value="ECO:0007669"/>
    <property type="project" value="InterPro"/>
</dbReference>
<dbReference type="InterPro" id="IPR020046">
    <property type="entry name" value="5-3_exonucl_a-hlix_arch_N"/>
</dbReference>
<dbReference type="InterPro" id="IPR008918">
    <property type="entry name" value="HhH2"/>
</dbReference>
<dbReference type="SUPFAM" id="SSF47807">
    <property type="entry name" value="5' to 3' exonuclease, C-terminal subdomain"/>
    <property type="match status" value="1"/>
</dbReference>
<dbReference type="Gene3D" id="3.40.50.1010">
    <property type="entry name" value="5'-nuclease"/>
    <property type="match status" value="1"/>
</dbReference>
<reference evidence="5" key="1">
    <citation type="submission" date="2020-05" db="EMBL/GenBank/DDBJ databases">
        <authorList>
            <person name="Chiriac C."/>
            <person name="Salcher M."/>
            <person name="Ghai R."/>
            <person name="Kavagutti S V."/>
        </authorList>
    </citation>
    <scope>NUCLEOTIDE SEQUENCE</scope>
</reference>
<protein>
    <submittedName>
        <fullName evidence="5">Unannotated protein</fullName>
    </submittedName>
</protein>
<dbReference type="SMART" id="SM00279">
    <property type="entry name" value="HhH2"/>
    <property type="match status" value="1"/>
</dbReference>
<dbReference type="InterPro" id="IPR029060">
    <property type="entry name" value="PIN-like_dom_sf"/>
</dbReference>
<dbReference type="InterPro" id="IPR020045">
    <property type="entry name" value="DNA_polI_H3TH"/>
</dbReference>
<name>A0A6J6GX71_9ZZZZ</name>
<feature type="domain" description="5'-3' exonuclease" evidence="4">
    <location>
        <begin position="3"/>
        <end position="162"/>
    </location>
</feature>
<dbReference type="Pfam" id="PF01367">
    <property type="entry name" value="5_3_exonuc"/>
    <property type="match status" value="1"/>
</dbReference>
<dbReference type="GO" id="GO:0008409">
    <property type="term" value="F:5'-3' exonuclease activity"/>
    <property type="evidence" value="ECO:0007669"/>
    <property type="project" value="InterPro"/>
</dbReference>